<name>A0A7S2KKI2_9DINO</name>
<accession>A0A7S2KKI2</accession>
<sequence>MVASTRSDVSEGTCLLQTERGKRLQARTSLKPDRNVLQWRVSGPKAGDTIDGTLKVSMDPSDPDSPDLVLQVQMILAETQPAPNGPILVHCGGPSSGASCGARVAKSSPGHYKGYDVWSITQRGMQGNNLTLLCDSNTDSMLPETCGLGGCKVSDFTTCDCALPDGTPQIGEIWADVDPRKESDVRTMFEKMSDWGMKTAKCYTSEKWQIEGKCGKKWNFLDYVGTQYLAQDIDVFRKAIGADKMSVYGYSYGTYVGAVYATVFPENIHRIVLDGNMSPWPQKNQQALGDAEANDKAIAKLLLDCRADPARCSLSNAEEEYMAVVEMAHQGKLTARTKSGAVFPLTVGMLMAYLQMKYTSNTGLGFPQCTQTLAKLSPNNTNQTARSETVGMILDGFCVVKGVPTWYDYDVCVGPGQTMAQEGQALGDTYFEQCAIWGVDQAGLYRVEDALGRWRANKEKFGDAGVAALIGDIAGYSFWPATATPNAPMVRASVPVLVVGNLFDTATAYSWSQQMRQAFSKGALLTWQGVGHTMPRAGNPNNYDPVAIEKCQALVREYMQNGTLPQDGHTCHSTKPVPVGL</sequence>
<dbReference type="Pfam" id="PF00561">
    <property type="entry name" value="Abhydrolase_1"/>
    <property type="match status" value="1"/>
</dbReference>
<dbReference type="InterPro" id="IPR000073">
    <property type="entry name" value="AB_hydrolase_1"/>
</dbReference>
<dbReference type="Gene3D" id="3.40.50.1820">
    <property type="entry name" value="alpha/beta hydrolase"/>
    <property type="match status" value="1"/>
</dbReference>
<dbReference type="EMBL" id="HBGW01048575">
    <property type="protein sequence ID" value="CAD9579639.1"/>
    <property type="molecule type" value="Transcribed_RNA"/>
</dbReference>
<proteinExistence type="predicted"/>
<dbReference type="GO" id="GO:0005737">
    <property type="term" value="C:cytoplasm"/>
    <property type="evidence" value="ECO:0007669"/>
    <property type="project" value="InterPro"/>
</dbReference>
<dbReference type="GO" id="GO:0006508">
    <property type="term" value="P:proteolysis"/>
    <property type="evidence" value="ECO:0007669"/>
    <property type="project" value="InterPro"/>
</dbReference>
<dbReference type="PANTHER" id="PTHR43722">
    <property type="entry name" value="PROLINE IMINOPEPTIDASE"/>
    <property type="match status" value="1"/>
</dbReference>
<dbReference type="SUPFAM" id="SSF53474">
    <property type="entry name" value="alpha/beta-Hydrolases"/>
    <property type="match status" value="1"/>
</dbReference>
<gene>
    <name evidence="3" type="ORF">BRAN1462_LOCUS30969</name>
</gene>
<evidence type="ECO:0000259" key="1">
    <source>
        <dbReference type="Pfam" id="PF00561"/>
    </source>
</evidence>
<dbReference type="Pfam" id="PF08386">
    <property type="entry name" value="Abhydrolase_4"/>
    <property type="match status" value="1"/>
</dbReference>
<evidence type="ECO:0008006" key="4">
    <source>
        <dbReference type="Google" id="ProtNLM"/>
    </source>
</evidence>
<dbReference type="InterPro" id="IPR013595">
    <property type="entry name" value="Pept_S33_TAP-like_C"/>
</dbReference>
<organism evidence="3">
    <name type="scientific">Zooxanthella nutricula</name>
    <dbReference type="NCBI Taxonomy" id="1333877"/>
    <lineage>
        <taxon>Eukaryota</taxon>
        <taxon>Sar</taxon>
        <taxon>Alveolata</taxon>
        <taxon>Dinophyceae</taxon>
        <taxon>Peridiniales</taxon>
        <taxon>Peridiniales incertae sedis</taxon>
        <taxon>Zooxanthella</taxon>
    </lineage>
</organism>
<protein>
    <recommendedName>
        <fullName evidence="4">AB hydrolase-1 domain-containing protein</fullName>
    </recommendedName>
</protein>
<feature type="domain" description="Peptidase S33 tripeptidyl aminopeptidase-like C-terminal" evidence="2">
    <location>
        <begin position="478"/>
        <end position="571"/>
    </location>
</feature>
<feature type="domain" description="AB hydrolase-1" evidence="1">
    <location>
        <begin position="104"/>
        <end position="287"/>
    </location>
</feature>
<dbReference type="PANTHER" id="PTHR43722:SF1">
    <property type="entry name" value="PROLINE IMINOPEPTIDASE"/>
    <property type="match status" value="1"/>
</dbReference>
<evidence type="ECO:0000313" key="3">
    <source>
        <dbReference type="EMBL" id="CAD9579639.1"/>
    </source>
</evidence>
<dbReference type="AlphaFoldDB" id="A0A7S2KKI2"/>
<dbReference type="InterPro" id="IPR029058">
    <property type="entry name" value="AB_hydrolase_fold"/>
</dbReference>
<dbReference type="InterPro" id="IPR005944">
    <property type="entry name" value="Pro_iminopeptidase"/>
</dbReference>
<dbReference type="GO" id="GO:0004177">
    <property type="term" value="F:aminopeptidase activity"/>
    <property type="evidence" value="ECO:0007669"/>
    <property type="project" value="UniProtKB-EC"/>
</dbReference>
<evidence type="ECO:0000259" key="2">
    <source>
        <dbReference type="Pfam" id="PF08386"/>
    </source>
</evidence>
<reference evidence="3" key="1">
    <citation type="submission" date="2021-01" db="EMBL/GenBank/DDBJ databases">
        <authorList>
            <person name="Corre E."/>
            <person name="Pelletier E."/>
            <person name="Niang G."/>
            <person name="Scheremetjew M."/>
            <person name="Finn R."/>
            <person name="Kale V."/>
            <person name="Holt S."/>
            <person name="Cochrane G."/>
            <person name="Meng A."/>
            <person name="Brown T."/>
            <person name="Cohen L."/>
        </authorList>
    </citation>
    <scope>NUCLEOTIDE SEQUENCE</scope>
    <source>
        <strain evidence="3">RCC3387</strain>
    </source>
</reference>